<reference evidence="1 2" key="1">
    <citation type="submission" date="2024-07" db="EMBL/GenBank/DDBJ databases">
        <title>Chromosome-level genome assembly of the water stick insect Ranatra chinensis (Heteroptera: Nepidae).</title>
        <authorList>
            <person name="Liu X."/>
        </authorList>
    </citation>
    <scope>NUCLEOTIDE SEQUENCE [LARGE SCALE GENOMIC DNA]</scope>
    <source>
        <strain evidence="1">Cailab_2021Rc</strain>
        <tissue evidence="1">Muscle</tissue>
    </source>
</reference>
<evidence type="ECO:0000313" key="2">
    <source>
        <dbReference type="Proteomes" id="UP001558652"/>
    </source>
</evidence>
<dbReference type="PANTHER" id="PTHR21301:SF11">
    <property type="entry name" value="GIY-YIG DOMAIN-CONTAINING PROTEIN"/>
    <property type="match status" value="1"/>
</dbReference>
<dbReference type="Proteomes" id="UP001558652">
    <property type="component" value="Unassembled WGS sequence"/>
</dbReference>
<dbReference type="PANTHER" id="PTHR21301">
    <property type="entry name" value="REVERSE TRANSCRIPTASE"/>
    <property type="match status" value="1"/>
</dbReference>
<keyword evidence="2" id="KW-1185">Reference proteome</keyword>
<comment type="caution">
    <text evidence="1">The sequence shown here is derived from an EMBL/GenBank/DDBJ whole genome shotgun (WGS) entry which is preliminary data.</text>
</comment>
<gene>
    <name evidence="1" type="ORF">AAG570_001252</name>
</gene>
<protein>
    <recommendedName>
        <fullName evidence="3">Reverse transcriptase domain-containing protein</fullName>
    </recommendedName>
</protein>
<proteinExistence type="predicted"/>
<organism evidence="1 2">
    <name type="scientific">Ranatra chinensis</name>
    <dbReference type="NCBI Taxonomy" id="642074"/>
    <lineage>
        <taxon>Eukaryota</taxon>
        <taxon>Metazoa</taxon>
        <taxon>Ecdysozoa</taxon>
        <taxon>Arthropoda</taxon>
        <taxon>Hexapoda</taxon>
        <taxon>Insecta</taxon>
        <taxon>Pterygota</taxon>
        <taxon>Neoptera</taxon>
        <taxon>Paraneoptera</taxon>
        <taxon>Hemiptera</taxon>
        <taxon>Heteroptera</taxon>
        <taxon>Panheteroptera</taxon>
        <taxon>Nepomorpha</taxon>
        <taxon>Nepidae</taxon>
        <taxon>Ranatrinae</taxon>
        <taxon>Ranatra</taxon>
    </lineage>
</organism>
<dbReference type="EMBL" id="JBFDAA010000010">
    <property type="protein sequence ID" value="KAL1124628.1"/>
    <property type="molecule type" value="Genomic_DNA"/>
</dbReference>
<name>A0ABD0YXS1_9HEMI</name>
<accession>A0ABD0YXS1</accession>
<dbReference type="AlphaFoldDB" id="A0ABD0YXS1"/>
<evidence type="ECO:0000313" key="1">
    <source>
        <dbReference type="EMBL" id="KAL1124628.1"/>
    </source>
</evidence>
<sequence>MQSDNGFKEATNIKKKELEALKRLRDPEMVILPADKENTSVFRLDPSPPRLCGLPKVHKPGVPLRPIVSAIGSVTHETARLLARELRPLIESTTTYIKNSMPRKERLKSVDFIGSDHLVSFEVTSLFTNIPIKDTVDLVKKRLPVDLARIAELCLNLTFFLYRQRRFFTYAQGNAGCSFPPRMLPA</sequence>
<evidence type="ECO:0008006" key="3">
    <source>
        <dbReference type="Google" id="ProtNLM"/>
    </source>
</evidence>